<comment type="subcellular location">
    <subcellularLocation>
        <location evidence="1">Cell membrane</location>
        <topology evidence="1">Multi-pass membrane protein</topology>
    </subcellularLocation>
</comment>
<dbReference type="EMBL" id="AAUV01000061">
    <property type="protein sequence ID" value="EAV38730.1"/>
    <property type="molecule type" value="Genomic_DNA"/>
</dbReference>
<dbReference type="CDD" id="cd18584">
    <property type="entry name" value="ABC_6TM_AarD_CydD"/>
    <property type="match status" value="1"/>
</dbReference>
<dbReference type="GO" id="GO:0005524">
    <property type="term" value="F:ATP binding"/>
    <property type="evidence" value="ECO:0007669"/>
    <property type="project" value="UniProtKB-KW"/>
</dbReference>
<dbReference type="Proteomes" id="UP000003346">
    <property type="component" value="Unassembled WGS sequence"/>
</dbReference>
<organism evidence="10 11">
    <name type="scientific">Oenococcus oeni ATCC BAA-1163</name>
    <dbReference type="NCBI Taxonomy" id="379360"/>
    <lineage>
        <taxon>Bacteria</taxon>
        <taxon>Bacillati</taxon>
        <taxon>Bacillota</taxon>
        <taxon>Bacilli</taxon>
        <taxon>Lactobacillales</taxon>
        <taxon>Lactobacillaceae</taxon>
        <taxon>Oenococcus</taxon>
    </lineage>
</organism>
<dbReference type="AlphaFoldDB" id="A0NL59"/>
<dbReference type="InterPro" id="IPR036640">
    <property type="entry name" value="ABC1_TM_sf"/>
</dbReference>
<evidence type="ECO:0000259" key="8">
    <source>
        <dbReference type="PROSITE" id="PS50893"/>
    </source>
</evidence>
<evidence type="ECO:0000256" key="5">
    <source>
        <dbReference type="ARBA" id="ARBA00022989"/>
    </source>
</evidence>
<dbReference type="PANTHER" id="PTHR24221:SF614">
    <property type="entry name" value="GLUTATHIONE_L-CYSTEINE TRANSPORT SYSTEM ATP-BINDING_PERMEASE PROTEIN CYDC"/>
    <property type="match status" value="1"/>
</dbReference>
<feature type="transmembrane region" description="Helical" evidence="7">
    <location>
        <begin position="178"/>
        <end position="199"/>
    </location>
</feature>
<feature type="transmembrane region" description="Helical" evidence="7">
    <location>
        <begin position="255"/>
        <end position="283"/>
    </location>
</feature>
<dbReference type="GO" id="GO:0005886">
    <property type="term" value="C:plasma membrane"/>
    <property type="evidence" value="ECO:0007669"/>
    <property type="project" value="UniProtKB-SubCell"/>
</dbReference>
<dbReference type="Pfam" id="PF00005">
    <property type="entry name" value="ABC_tran"/>
    <property type="match status" value="1"/>
</dbReference>
<dbReference type="GO" id="GO:0042883">
    <property type="term" value="P:cysteine transport"/>
    <property type="evidence" value="ECO:0007669"/>
    <property type="project" value="InterPro"/>
</dbReference>
<dbReference type="PROSITE" id="PS00211">
    <property type="entry name" value="ABC_TRANSPORTER_1"/>
    <property type="match status" value="1"/>
</dbReference>
<evidence type="ECO:0000256" key="6">
    <source>
        <dbReference type="ARBA" id="ARBA00023136"/>
    </source>
</evidence>
<gene>
    <name evidence="10" type="primary">cydC</name>
    <name evidence="10" type="ORF">OENOO_66040</name>
</gene>
<dbReference type="SUPFAM" id="SSF52540">
    <property type="entry name" value="P-loop containing nucleoside triphosphate hydrolases"/>
    <property type="match status" value="1"/>
</dbReference>
<evidence type="ECO:0000256" key="2">
    <source>
        <dbReference type="ARBA" id="ARBA00022692"/>
    </source>
</evidence>
<dbReference type="HOGENOM" id="CLU_000604_84_9_9"/>
<dbReference type="SUPFAM" id="SSF90123">
    <property type="entry name" value="ABC transporter transmembrane region"/>
    <property type="match status" value="1"/>
</dbReference>
<dbReference type="Pfam" id="PF00664">
    <property type="entry name" value="ABC_membrane"/>
    <property type="match status" value="1"/>
</dbReference>
<evidence type="ECO:0000256" key="4">
    <source>
        <dbReference type="ARBA" id="ARBA00022840"/>
    </source>
</evidence>
<keyword evidence="2 7" id="KW-0812">Transmembrane</keyword>
<feature type="transmembrane region" description="Helical" evidence="7">
    <location>
        <begin position="6"/>
        <end position="23"/>
    </location>
</feature>
<keyword evidence="3" id="KW-0547">Nucleotide-binding</keyword>
<comment type="caution">
    <text evidence="10">The sequence shown here is derived from an EMBL/GenBank/DDBJ whole genome shotgun (WGS) entry which is preliminary data.</text>
</comment>
<dbReference type="PROSITE" id="PS50893">
    <property type="entry name" value="ABC_TRANSPORTER_2"/>
    <property type="match status" value="1"/>
</dbReference>
<dbReference type="NCBIfam" id="TIGR02857">
    <property type="entry name" value="CydD"/>
    <property type="match status" value="1"/>
</dbReference>
<dbReference type="InterPro" id="IPR027417">
    <property type="entry name" value="P-loop_NTPase"/>
</dbReference>
<dbReference type="GO" id="GO:0034040">
    <property type="term" value="F:ATPase-coupled lipid transmembrane transporter activity"/>
    <property type="evidence" value="ECO:0007669"/>
    <property type="project" value="TreeGrafter"/>
</dbReference>
<feature type="transmembrane region" description="Helical" evidence="7">
    <location>
        <begin position="152"/>
        <end position="172"/>
    </location>
</feature>
<keyword evidence="4" id="KW-0067">ATP-binding</keyword>
<feature type="transmembrane region" description="Helical" evidence="7">
    <location>
        <begin position="70"/>
        <end position="91"/>
    </location>
</feature>
<dbReference type="InterPro" id="IPR014216">
    <property type="entry name" value="ABC_transptr_CydD"/>
</dbReference>
<dbReference type="GO" id="GO:0140359">
    <property type="term" value="F:ABC-type transporter activity"/>
    <property type="evidence" value="ECO:0007669"/>
    <property type="project" value="InterPro"/>
</dbReference>
<evidence type="ECO:0000256" key="7">
    <source>
        <dbReference type="SAM" id="Phobius"/>
    </source>
</evidence>
<keyword evidence="5 7" id="KW-1133">Transmembrane helix</keyword>
<dbReference type="InterPro" id="IPR003593">
    <property type="entry name" value="AAA+_ATPase"/>
</dbReference>
<evidence type="ECO:0000313" key="10">
    <source>
        <dbReference type="EMBL" id="EAV38730.1"/>
    </source>
</evidence>
<protein>
    <submittedName>
        <fullName evidence="10">Cytochrome D ABC transporter ATP binding and permease protein</fullName>
    </submittedName>
</protein>
<feature type="domain" description="ABC transporter" evidence="8">
    <location>
        <begin position="354"/>
        <end position="590"/>
    </location>
</feature>
<evidence type="ECO:0000256" key="1">
    <source>
        <dbReference type="ARBA" id="ARBA00004651"/>
    </source>
</evidence>
<dbReference type="PANTHER" id="PTHR24221">
    <property type="entry name" value="ATP-BINDING CASSETTE SUB-FAMILY B"/>
    <property type="match status" value="1"/>
</dbReference>
<evidence type="ECO:0000313" key="11">
    <source>
        <dbReference type="Proteomes" id="UP000003346"/>
    </source>
</evidence>
<feature type="transmembrane region" description="Helical" evidence="7">
    <location>
        <begin position="35"/>
        <end position="58"/>
    </location>
</feature>
<dbReference type="SMART" id="SM00382">
    <property type="entry name" value="AAA"/>
    <property type="match status" value="1"/>
</dbReference>
<proteinExistence type="predicted"/>
<keyword evidence="6 7" id="KW-0472">Membrane</keyword>
<dbReference type="Gene3D" id="3.40.50.300">
    <property type="entry name" value="P-loop containing nucleotide triphosphate hydrolases"/>
    <property type="match status" value="1"/>
</dbReference>
<dbReference type="Gene3D" id="1.20.1560.10">
    <property type="entry name" value="ABC transporter type 1, transmembrane domain"/>
    <property type="match status" value="1"/>
</dbReference>
<dbReference type="InterPro" id="IPR003439">
    <property type="entry name" value="ABC_transporter-like_ATP-bd"/>
</dbReference>
<feature type="domain" description="ABC transmembrane type-1" evidence="9">
    <location>
        <begin position="39"/>
        <end position="320"/>
    </location>
</feature>
<dbReference type="InterPro" id="IPR011527">
    <property type="entry name" value="ABC1_TM_dom"/>
</dbReference>
<dbReference type="GO" id="GO:0016887">
    <property type="term" value="F:ATP hydrolysis activity"/>
    <property type="evidence" value="ECO:0007669"/>
    <property type="project" value="InterPro"/>
</dbReference>
<evidence type="ECO:0000259" key="9">
    <source>
        <dbReference type="PROSITE" id="PS50929"/>
    </source>
</evidence>
<dbReference type="InterPro" id="IPR017871">
    <property type="entry name" value="ABC_transporter-like_CS"/>
</dbReference>
<reference evidence="10 11" key="1">
    <citation type="submission" date="2006-11" db="EMBL/GenBank/DDBJ databases">
        <authorList>
            <consortium name="Laboratoire de Microbiologie (Universite Bourgogne)"/>
            <consortium name="GENOME Express"/>
            <consortium name="UMR Oenologie Ampelologie (Universite Bordeaux 2)"/>
            <person name="Guzzo J."/>
        </authorList>
    </citation>
    <scope>NUCLEOTIDE SEQUENCE [LARGE SCALE GENOMIC DNA]</scope>
    <source>
        <strain evidence="10 11">ATCC BAA-1163</strain>
    </source>
</reference>
<accession>A0NL59</accession>
<name>A0NL59_OENOE</name>
<dbReference type="PROSITE" id="PS50929">
    <property type="entry name" value="ABC_TM1F"/>
    <property type="match status" value="1"/>
</dbReference>
<sequence length="596" mass="67689">MCPYSFLAWSFYFSFLEAGKFMIDKQIFKIEGVKNILSWLVILTFLQAVSILFQAFFLSKSIVILWHQSAFSSAVPYIFGFAISLLCRHFFSLIKEGSANSFSVTASEGLRDQLLGKYLSFGDQTIFKTGTGHAVSLLHAGIDNVQNYFQLIFIKIIDLSIIPWLLLIYMFFLRWQEALFLLLIFPVIIFFFVILGLAAQKRADNEYRNFTVLNNRFADTLRGMQTLKQLGLSRIFTKRIYETSERYRKSTMRTLTIAMTSTFSLDFFTTLSIAVIAVFLGFSLMEGKMSLFPALTLLVLAPEYFLPLRTFSEDYHATLDGKNAFTEVLSVINQKKTSEISALKVPAIDSETVLSVHNFSFQYPDGQQPAALKDINFLVRGFAKVAVVGLSGSGKTTLLSSLAGINSGRGDISINRNKFLNFQNTSWQKQIIYIPQKPYIFHTSLRENIAFYQPDAPKEQVVKAAKAAGIYELASGLFNGFDTMIGESEQSLSGGQAQRIALARAFLASDRHILLFDEPTAHLDIQTEYDLKQTMLPLLENHLVFFATHRLHWLKQMDYVLVMDNGHIIEQGRPRELLEDFDGKLNELRKELTDEK</sequence>
<evidence type="ECO:0000256" key="3">
    <source>
        <dbReference type="ARBA" id="ARBA00022741"/>
    </source>
</evidence>
<dbReference type="InterPro" id="IPR039421">
    <property type="entry name" value="Type_1_exporter"/>
</dbReference>